<dbReference type="Gene3D" id="3.30.70.100">
    <property type="match status" value="1"/>
</dbReference>
<dbReference type="PROSITE" id="PS00150">
    <property type="entry name" value="ACYLPHOSPHATASE_1"/>
    <property type="match status" value="1"/>
</dbReference>
<proteinExistence type="inferred from homology"/>
<feature type="domain" description="Acylphosphatase-like" evidence="5">
    <location>
        <begin position="8"/>
        <end position="96"/>
    </location>
</feature>
<dbReference type="GO" id="GO:0003998">
    <property type="term" value="F:acylphosphatase activity"/>
    <property type="evidence" value="ECO:0007669"/>
    <property type="project" value="UniProtKB-EC"/>
</dbReference>
<feature type="region of interest" description="Disordered" evidence="4">
    <location>
        <begin position="101"/>
        <end position="136"/>
    </location>
</feature>
<dbReference type="PANTHER" id="PTHR47268">
    <property type="entry name" value="ACYLPHOSPHATASE"/>
    <property type="match status" value="1"/>
</dbReference>
<dbReference type="InterPro" id="IPR017968">
    <property type="entry name" value="Acylphosphatase_CS"/>
</dbReference>
<dbReference type="NCBIfam" id="NF011016">
    <property type="entry name" value="PRK14444.1"/>
    <property type="match status" value="1"/>
</dbReference>
<feature type="active site" evidence="1">
    <location>
        <position position="23"/>
    </location>
</feature>
<evidence type="ECO:0000256" key="4">
    <source>
        <dbReference type="SAM" id="MobiDB-lite"/>
    </source>
</evidence>
<protein>
    <recommendedName>
        <fullName evidence="1 2">Acylphosphatase</fullName>
        <ecNumber evidence="1 2">3.6.1.7</ecNumber>
    </recommendedName>
</protein>
<dbReference type="OrthoDB" id="6643at2157"/>
<organism evidence="6 7">
    <name type="scientific">Halobacterium bonnevillei</name>
    <dbReference type="NCBI Taxonomy" id="2692200"/>
    <lineage>
        <taxon>Archaea</taxon>
        <taxon>Methanobacteriati</taxon>
        <taxon>Methanobacteriota</taxon>
        <taxon>Stenosarchaea group</taxon>
        <taxon>Halobacteria</taxon>
        <taxon>Halobacteriales</taxon>
        <taxon>Halobacteriaceae</taxon>
        <taxon>Halobacterium</taxon>
    </lineage>
</organism>
<evidence type="ECO:0000313" key="7">
    <source>
        <dbReference type="Proteomes" id="UP000471521"/>
    </source>
</evidence>
<gene>
    <name evidence="6" type="ORF">GRX66_07905</name>
</gene>
<accession>A0A6B0SNH7</accession>
<keyword evidence="7" id="KW-1185">Reference proteome</keyword>
<evidence type="ECO:0000313" key="6">
    <source>
        <dbReference type="EMBL" id="MXR20532.1"/>
    </source>
</evidence>
<dbReference type="EC" id="3.6.1.7" evidence="1 2"/>
<dbReference type="Proteomes" id="UP000471521">
    <property type="component" value="Unassembled WGS sequence"/>
</dbReference>
<dbReference type="PROSITE" id="PS00151">
    <property type="entry name" value="ACYLPHOSPHATASE_2"/>
    <property type="match status" value="1"/>
</dbReference>
<dbReference type="SUPFAM" id="SSF54975">
    <property type="entry name" value="Acylphosphatase/BLUF domain-like"/>
    <property type="match status" value="1"/>
</dbReference>
<name>A0A6B0SNH7_9EURY</name>
<dbReference type="InterPro" id="IPR036046">
    <property type="entry name" value="Acylphosphatase-like_dom_sf"/>
</dbReference>
<evidence type="ECO:0000256" key="3">
    <source>
        <dbReference type="RuleBase" id="RU004168"/>
    </source>
</evidence>
<evidence type="ECO:0000256" key="1">
    <source>
        <dbReference type="PROSITE-ProRule" id="PRU00520"/>
    </source>
</evidence>
<dbReference type="PANTHER" id="PTHR47268:SF4">
    <property type="entry name" value="ACYLPHOSPHATASE"/>
    <property type="match status" value="1"/>
</dbReference>
<dbReference type="InterPro" id="IPR020456">
    <property type="entry name" value="Acylphosphatase"/>
</dbReference>
<evidence type="ECO:0000259" key="5">
    <source>
        <dbReference type="PROSITE" id="PS51160"/>
    </source>
</evidence>
<dbReference type="Pfam" id="PF00708">
    <property type="entry name" value="Acylphosphatase"/>
    <property type="match status" value="1"/>
</dbReference>
<evidence type="ECO:0000256" key="2">
    <source>
        <dbReference type="RuleBase" id="RU000553"/>
    </source>
</evidence>
<comment type="similarity">
    <text evidence="3">Belongs to the acylphosphatase family.</text>
</comment>
<feature type="active site" evidence="1">
    <location>
        <position position="41"/>
    </location>
</feature>
<keyword evidence="1 2" id="KW-0378">Hydrolase</keyword>
<sequence length="136" mass="14849">MSDTDQTRARVLVSGKVQGVYFRANTREQATQRGVTGWVRNLRDGRVEAVFEGDERAVEELVEWCHEGSPAARVEDVEVEYDDPSSSSRTPYSTRFLASRTAVAQSTSSSPARRSAACSSQSAVSTFPRMSPGPTS</sequence>
<reference evidence="6 7" key="1">
    <citation type="submission" date="2019-12" db="EMBL/GenBank/DDBJ databases">
        <title>Isolation and characterization of three novel carbon monoxide-oxidizing members of Halobacteria from salione crusts and soils.</title>
        <authorList>
            <person name="Myers M.R."/>
            <person name="King G.M."/>
        </authorList>
    </citation>
    <scope>NUCLEOTIDE SEQUENCE [LARGE SCALE GENOMIC DNA]</scope>
    <source>
        <strain evidence="6 7">PCN9</strain>
    </source>
</reference>
<dbReference type="InterPro" id="IPR001792">
    <property type="entry name" value="Acylphosphatase-like_dom"/>
</dbReference>
<dbReference type="PRINTS" id="PR00112">
    <property type="entry name" value="ACYLPHPHTASE"/>
</dbReference>
<dbReference type="PROSITE" id="PS51160">
    <property type="entry name" value="ACYLPHOSPHATASE_3"/>
    <property type="match status" value="1"/>
</dbReference>
<comment type="caution">
    <text evidence="6">The sequence shown here is derived from an EMBL/GenBank/DDBJ whole genome shotgun (WGS) entry which is preliminary data.</text>
</comment>
<feature type="compositionally biased region" description="Low complexity" evidence="4">
    <location>
        <begin position="104"/>
        <end position="126"/>
    </location>
</feature>
<dbReference type="AlphaFoldDB" id="A0A6B0SNH7"/>
<comment type="catalytic activity">
    <reaction evidence="1 2">
        <text>an acyl phosphate + H2O = a carboxylate + phosphate + H(+)</text>
        <dbReference type="Rhea" id="RHEA:14965"/>
        <dbReference type="ChEBI" id="CHEBI:15377"/>
        <dbReference type="ChEBI" id="CHEBI:15378"/>
        <dbReference type="ChEBI" id="CHEBI:29067"/>
        <dbReference type="ChEBI" id="CHEBI:43474"/>
        <dbReference type="ChEBI" id="CHEBI:59918"/>
        <dbReference type="EC" id="3.6.1.7"/>
    </reaction>
</comment>
<dbReference type="EMBL" id="WUUU01000048">
    <property type="protein sequence ID" value="MXR20532.1"/>
    <property type="molecule type" value="Genomic_DNA"/>
</dbReference>